<evidence type="ECO:0000256" key="2">
    <source>
        <dbReference type="SAM" id="MobiDB-lite"/>
    </source>
</evidence>
<dbReference type="PANTHER" id="PTHR48014">
    <property type="entry name" value="SERINE/THREONINE-PROTEIN KINASE FRAY2"/>
    <property type="match status" value="1"/>
</dbReference>
<dbReference type="GeneID" id="25733323"/>
<dbReference type="PROSITE" id="PS50011">
    <property type="entry name" value="PROTEIN_KINASE_DOM"/>
    <property type="match status" value="1"/>
</dbReference>
<sequence>MTYEHAYTFDQYKYPLTESEKRTLKRYHALRWWERDGGFAGDVTGAEVQAIRDKYDPKGADLRAFKEAKATGQLDAYWAGRRDALRRLTGSDRVPGAVAAGGAASIAAGARFGWRDEGRVADAASRACRREWPVDANDYELLEECGRGGCAVVHRAICKPLGEVVAVKVVNLEGVGAQLAALTKEAALMRRFHHPNILQLHASFVNAHELWMVMPFLGAGSVRCIMRERFPAGLPEPVIATIAREVLRALAYMHKNGGIHRDVKVGGGRGGESAGCDGAARAHPDGASAADGSLRPSSI</sequence>
<evidence type="ECO:0000313" key="5">
    <source>
        <dbReference type="Proteomes" id="UP000054498"/>
    </source>
</evidence>
<dbReference type="InterPro" id="IPR000719">
    <property type="entry name" value="Prot_kinase_dom"/>
</dbReference>
<gene>
    <name evidence="4" type="ORF">MNEG_15641</name>
</gene>
<evidence type="ECO:0000259" key="3">
    <source>
        <dbReference type="PROSITE" id="PS50011"/>
    </source>
</evidence>
<dbReference type="InterPro" id="IPR011009">
    <property type="entry name" value="Kinase-like_dom_sf"/>
</dbReference>
<feature type="region of interest" description="Disordered" evidence="2">
    <location>
        <begin position="263"/>
        <end position="299"/>
    </location>
</feature>
<organism evidence="4 5">
    <name type="scientific">Monoraphidium neglectum</name>
    <dbReference type="NCBI Taxonomy" id="145388"/>
    <lineage>
        <taxon>Eukaryota</taxon>
        <taxon>Viridiplantae</taxon>
        <taxon>Chlorophyta</taxon>
        <taxon>core chlorophytes</taxon>
        <taxon>Chlorophyceae</taxon>
        <taxon>CS clade</taxon>
        <taxon>Sphaeropleales</taxon>
        <taxon>Selenastraceae</taxon>
        <taxon>Monoraphidium</taxon>
    </lineage>
</organism>
<dbReference type="STRING" id="145388.A0A0D2K851"/>
<dbReference type="PANTHER" id="PTHR48014:SF21">
    <property type="entry name" value="SERINE_THREONINE-PROTEIN KINASE FRAY2"/>
    <property type="match status" value="1"/>
</dbReference>
<dbReference type="RefSeq" id="XP_013891343.1">
    <property type="nucleotide sequence ID" value="XM_014035889.1"/>
</dbReference>
<dbReference type="InterPro" id="IPR047173">
    <property type="entry name" value="STRAD_A/B-like"/>
</dbReference>
<keyword evidence="5" id="KW-1185">Reference proteome</keyword>
<feature type="domain" description="Protein kinase" evidence="3">
    <location>
        <begin position="139"/>
        <end position="299"/>
    </location>
</feature>
<dbReference type="Pfam" id="PF00069">
    <property type="entry name" value="Pkinase"/>
    <property type="match status" value="1"/>
</dbReference>
<dbReference type="Gene3D" id="1.10.510.10">
    <property type="entry name" value="Transferase(Phosphotransferase) domain 1"/>
    <property type="match status" value="1"/>
</dbReference>
<comment type="similarity">
    <text evidence="1">Belongs to the protein kinase superfamily. STE Ser/Thr protein kinase family. STE20 subfamily.</text>
</comment>
<evidence type="ECO:0000256" key="1">
    <source>
        <dbReference type="ARBA" id="ARBA00008874"/>
    </source>
</evidence>
<accession>A0A0D2K851</accession>
<dbReference type="SUPFAM" id="SSF56112">
    <property type="entry name" value="Protein kinase-like (PK-like)"/>
    <property type="match status" value="1"/>
</dbReference>
<dbReference type="EMBL" id="KK105734">
    <property type="protein sequence ID" value="KIY92323.1"/>
    <property type="molecule type" value="Genomic_DNA"/>
</dbReference>
<name>A0A0D2K851_9CHLO</name>
<proteinExistence type="inferred from homology"/>
<reference evidence="4 5" key="1">
    <citation type="journal article" date="2013" name="BMC Genomics">
        <title>Reconstruction of the lipid metabolism for the microalga Monoraphidium neglectum from its genome sequence reveals characteristics suitable for biofuel production.</title>
        <authorList>
            <person name="Bogen C."/>
            <person name="Al-Dilaimi A."/>
            <person name="Albersmeier A."/>
            <person name="Wichmann J."/>
            <person name="Grundmann M."/>
            <person name="Rupp O."/>
            <person name="Lauersen K.J."/>
            <person name="Blifernez-Klassen O."/>
            <person name="Kalinowski J."/>
            <person name="Goesmann A."/>
            <person name="Mussgnug J.H."/>
            <person name="Kruse O."/>
        </authorList>
    </citation>
    <scope>NUCLEOTIDE SEQUENCE [LARGE SCALE GENOMIC DNA]</scope>
    <source>
        <strain evidence="4 5">SAG 48.87</strain>
    </source>
</reference>
<protein>
    <recommendedName>
        <fullName evidence="3">Protein kinase domain-containing protein</fullName>
    </recommendedName>
</protein>
<dbReference type="GO" id="GO:0005524">
    <property type="term" value="F:ATP binding"/>
    <property type="evidence" value="ECO:0007669"/>
    <property type="project" value="InterPro"/>
</dbReference>
<dbReference type="Gene3D" id="3.30.200.20">
    <property type="entry name" value="Phosphorylase Kinase, domain 1"/>
    <property type="match status" value="1"/>
</dbReference>
<dbReference type="KEGG" id="mng:MNEG_15641"/>
<dbReference type="GO" id="GO:0004672">
    <property type="term" value="F:protein kinase activity"/>
    <property type="evidence" value="ECO:0007669"/>
    <property type="project" value="InterPro"/>
</dbReference>
<dbReference type="Proteomes" id="UP000054498">
    <property type="component" value="Unassembled WGS sequence"/>
</dbReference>
<dbReference type="GO" id="GO:0043539">
    <property type="term" value="F:protein serine/threonine kinase activator activity"/>
    <property type="evidence" value="ECO:0007669"/>
    <property type="project" value="InterPro"/>
</dbReference>
<dbReference type="AlphaFoldDB" id="A0A0D2K851"/>
<evidence type="ECO:0000313" key="4">
    <source>
        <dbReference type="EMBL" id="KIY92323.1"/>
    </source>
</evidence>
<dbReference type="OrthoDB" id="542696at2759"/>